<accession>A0ABW4T9M8</accession>
<reference evidence="3" key="1">
    <citation type="journal article" date="2019" name="Int. J. Syst. Evol. Microbiol.">
        <title>The Global Catalogue of Microorganisms (GCM) 10K type strain sequencing project: providing services to taxonomists for standard genome sequencing and annotation.</title>
        <authorList>
            <consortium name="The Broad Institute Genomics Platform"/>
            <consortium name="The Broad Institute Genome Sequencing Center for Infectious Disease"/>
            <person name="Wu L."/>
            <person name="Ma J."/>
        </authorList>
    </citation>
    <scope>NUCLEOTIDE SEQUENCE [LARGE SCALE GENOMIC DNA]</scope>
    <source>
        <strain evidence="3">ICMP 6774ER</strain>
    </source>
</reference>
<organism evidence="2 3">
    <name type="scientific">Nonomuraea mangrovi</name>
    <dbReference type="NCBI Taxonomy" id="2316207"/>
    <lineage>
        <taxon>Bacteria</taxon>
        <taxon>Bacillati</taxon>
        <taxon>Actinomycetota</taxon>
        <taxon>Actinomycetes</taxon>
        <taxon>Streptosporangiales</taxon>
        <taxon>Streptosporangiaceae</taxon>
        <taxon>Nonomuraea</taxon>
    </lineage>
</organism>
<dbReference type="Gene3D" id="3.40.630.30">
    <property type="match status" value="1"/>
</dbReference>
<protein>
    <submittedName>
        <fullName evidence="2">GNAT family N-acetyltransferase</fullName>
        <ecNumber evidence="2">2.3.1.-</ecNumber>
    </submittedName>
</protein>
<dbReference type="EMBL" id="JBHUFV010000068">
    <property type="protein sequence ID" value="MFD1938451.1"/>
    <property type="molecule type" value="Genomic_DNA"/>
</dbReference>
<evidence type="ECO:0000259" key="1">
    <source>
        <dbReference type="PROSITE" id="PS51186"/>
    </source>
</evidence>
<keyword evidence="3" id="KW-1185">Reference proteome</keyword>
<comment type="caution">
    <text evidence="2">The sequence shown here is derived from an EMBL/GenBank/DDBJ whole genome shotgun (WGS) entry which is preliminary data.</text>
</comment>
<dbReference type="SUPFAM" id="SSF55729">
    <property type="entry name" value="Acyl-CoA N-acyltransferases (Nat)"/>
    <property type="match status" value="1"/>
</dbReference>
<proteinExistence type="predicted"/>
<dbReference type="CDD" id="cd04301">
    <property type="entry name" value="NAT_SF"/>
    <property type="match status" value="1"/>
</dbReference>
<dbReference type="RefSeq" id="WP_379580474.1">
    <property type="nucleotide sequence ID" value="NZ_JBHUFV010000068.1"/>
</dbReference>
<dbReference type="Pfam" id="PF00583">
    <property type="entry name" value="Acetyltransf_1"/>
    <property type="match status" value="1"/>
</dbReference>
<dbReference type="PROSITE" id="PS51186">
    <property type="entry name" value="GNAT"/>
    <property type="match status" value="1"/>
</dbReference>
<dbReference type="InterPro" id="IPR000182">
    <property type="entry name" value="GNAT_dom"/>
</dbReference>
<dbReference type="InterPro" id="IPR016181">
    <property type="entry name" value="Acyl_CoA_acyltransferase"/>
</dbReference>
<evidence type="ECO:0000313" key="3">
    <source>
        <dbReference type="Proteomes" id="UP001597368"/>
    </source>
</evidence>
<dbReference type="EC" id="2.3.1.-" evidence="2"/>
<dbReference type="Proteomes" id="UP001597368">
    <property type="component" value="Unassembled WGS sequence"/>
</dbReference>
<keyword evidence="2" id="KW-0012">Acyltransferase</keyword>
<evidence type="ECO:0000313" key="2">
    <source>
        <dbReference type="EMBL" id="MFD1938451.1"/>
    </source>
</evidence>
<keyword evidence="2" id="KW-0808">Transferase</keyword>
<dbReference type="GO" id="GO:0016746">
    <property type="term" value="F:acyltransferase activity"/>
    <property type="evidence" value="ECO:0007669"/>
    <property type="project" value="UniProtKB-KW"/>
</dbReference>
<gene>
    <name evidence="2" type="ORF">ACFSKW_43955</name>
</gene>
<feature type="domain" description="N-acetyltransferase" evidence="1">
    <location>
        <begin position="149"/>
        <end position="289"/>
    </location>
</feature>
<sequence>MTIEMGRPGADGLGDVVRVLREWQYDGAPVQLHPGDVGWFWRFGGERTAEATRTWSRAGEVLAVGLLDGAELLRLAFAPEALRDEDLARQVVEDVSAPERGVLLEGTVYVEAPMGALVQDLLFKDGWESGEPWTPLRRDLGEPVPDPGVRVEVIGPEQAHEWAAVVRASFDGSTFTDERWHAMAAGAPYVDARCLVVRNGQGEAVAAVAVWSAGEGKPGLIEPMGVHRAHRGHGYGRAITVAAARALQELGSSSVIVCTPSSNVGAVATYQSAGLEQLPERRDLNRNAS</sequence>
<name>A0ABW4T9M8_9ACTN</name>